<protein>
    <recommendedName>
        <fullName evidence="4">Gustatory receptor</fullName>
    </recommendedName>
</protein>
<keyword evidence="1" id="KW-0472">Membrane</keyword>
<accession>A0ABP1RPH1</accession>
<evidence type="ECO:0000256" key="1">
    <source>
        <dbReference type="SAM" id="Phobius"/>
    </source>
</evidence>
<dbReference type="Proteomes" id="UP001642540">
    <property type="component" value="Unassembled WGS sequence"/>
</dbReference>
<evidence type="ECO:0008006" key="4">
    <source>
        <dbReference type="Google" id="ProtNLM"/>
    </source>
</evidence>
<evidence type="ECO:0000313" key="2">
    <source>
        <dbReference type="EMBL" id="CAL8132214.1"/>
    </source>
</evidence>
<reference evidence="2 3" key="1">
    <citation type="submission" date="2024-08" db="EMBL/GenBank/DDBJ databases">
        <authorList>
            <person name="Cucini C."/>
            <person name="Frati F."/>
        </authorList>
    </citation>
    <scope>NUCLEOTIDE SEQUENCE [LARGE SCALE GENOMIC DNA]</scope>
</reference>
<proteinExistence type="predicted"/>
<sequence>MFKKFLPKFIKYPYDYKATFIKFCEAGTSLESYPLGWNHMQNKLEVFDTRKLLKVCSFRMKLHTIATTLIAIQTFHEIWNGFSDSTQFQVVSQLESALLLLILFSNNFYLQLVNKYGSEIVLYVNCLFPSINTRKSEETSNSNPSFIETCNVLFTWGIYMSAKSFPGFAVGLRLFDTCRGSIAGYWILPECHLSSSSFHANSNWTLNMAVKFVIFSINYVLWEFGMRAGFCYLWTSNFVINREQKDTRNIGEIYRKIQVLAILNNAILKTAVLIFLVFPVFLLAISIAVLVKLDWNSDNVFVIVLFISMICDTIPELLICVGGAVGTYTESKTFLTKLGVSNSDTNLYKGAEFRWLQRFRKSCPPIKIQFGPDNFLEELTPLNCLNSAVNLTMQLLLLQ</sequence>
<evidence type="ECO:0000313" key="3">
    <source>
        <dbReference type="Proteomes" id="UP001642540"/>
    </source>
</evidence>
<organism evidence="2 3">
    <name type="scientific">Orchesella dallaii</name>
    <dbReference type="NCBI Taxonomy" id="48710"/>
    <lineage>
        <taxon>Eukaryota</taxon>
        <taxon>Metazoa</taxon>
        <taxon>Ecdysozoa</taxon>
        <taxon>Arthropoda</taxon>
        <taxon>Hexapoda</taxon>
        <taxon>Collembola</taxon>
        <taxon>Entomobryomorpha</taxon>
        <taxon>Entomobryoidea</taxon>
        <taxon>Orchesellidae</taxon>
        <taxon>Orchesellinae</taxon>
        <taxon>Orchesella</taxon>
    </lineage>
</organism>
<keyword evidence="3" id="KW-1185">Reference proteome</keyword>
<keyword evidence="1" id="KW-1133">Transmembrane helix</keyword>
<feature type="transmembrane region" description="Helical" evidence="1">
    <location>
        <begin position="303"/>
        <end position="328"/>
    </location>
</feature>
<keyword evidence="1" id="KW-0812">Transmembrane</keyword>
<feature type="transmembrane region" description="Helical" evidence="1">
    <location>
        <begin position="266"/>
        <end position="291"/>
    </location>
</feature>
<gene>
    <name evidence="2" type="ORF">ODALV1_LOCUS24526</name>
</gene>
<dbReference type="EMBL" id="CAXLJM020000092">
    <property type="protein sequence ID" value="CAL8132214.1"/>
    <property type="molecule type" value="Genomic_DNA"/>
</dbReference>
<name>A0ABP1RPH1_9HEXA</name>
<comment type="caution">
    <text evidence="2">The sequence shown here is derived from an EMBL/GenBank/DDBJ whole genome shotgun (WGS) entry which is preliminary data.</text>
</comment>